<evidence type="ECO:0000256" key="4">
    <source>
        <dbReference type="ARBA" id="ARBA00022692"/>
    </source>
</evidence>
<dbReference type="PANTHER" id="PTHR30065:SF8">
    <property type="entry name" value="FLAGELLAR BIOSYNTHETIC PROTEIN FLIR"/>
    <property type="match status" value="1"/>
</dbReference>
<organism evidence="8 9">
    <name type="scientific">Helicobacter pylori</name>
    <name type="common">Campylobacter pylori</name>
    <dbReference type="NCBI Taxonomy" id="210"/>
    <lineage>
        <taxon>Bacteria</taxon>
        <taxon>Pseudomonadati</taxon>
        <taxon>Campylobacterota</taxon>
        <taxon>Epsilonproteobacteria</taxon>
        <taxon>Campylobacterales</taxon>
        <taxon>Helicobacteraceae</taxon>
        <taxon>Helicobacter</taxon>
    </lineage>
</organism>
<dbReference type="GO" id="GO:0006605">
    <property type="term" value="P:protein targeting"/>
    <property type="evidence" value="ECO:0007669"/>
    <property type="project" value="InterPro"/>
</dbReference>
<dbReference type="InterPro" id="IPR002010">
    <property type="entry name" value="T3SS_IM_R"/>
</dbReference>
<dbReference type="EMBL" id="RPFP01000122">
    <property type="protein sequence ID" value="RPF67104.1"/>
    <property type="molecule type" value="Genomic_DNA"/>
</dbReference>
<comment type="similarity">
    <text evidence="2">Belongs to the FliR/MopE/SpaR family.</text>
</comment>
<evidence type="ECO:0000256" key="7">
    <source>
        <dbReference type="SAM" id="Phobius"/>
    </source>
</evidence>
<keyword evidence="8" id="KW-0282">Flagellum</keyword>
<keyword evidence="8" id="KW-0969">Cilium</keyword>
<keyword evidence="8" id="KW-0966">Cell projection</keyword>
<keyword evidence="5 7" id="KW-1133">Transmembrane helix</keyword>
<dbReference type="Pfam" id="PF01311">
    <property type="entry name" value="Bac_export_1"/>
    <property type="match status" value="1"/>
</dbReference>
<feature type="transmembrane region" description="Helical" evidence="7">
    <location>
        <begin position="16"/>
        <end position="33"/>
    </location>
</feature>
<accession>A0A7Z6UXW3</accession>
<dbReference type="PANTHER" id="PTHR30065">
    <property type="entry name" value="FLAGELLAR BIOSYNTHETIC PROTEIN FLIR"/>
    <property type="match status" value="1"/>
</dbReference>
<keyword evidence="3" id="KW-1003">Cell membrane</keyword>
<evidence type="ECO:0000256" key="5">
    <source>
        <dbReference type="ARBA" id="ARBA00022989"/>
    </source>
</evidence>
<proteinExistence type="inferred from homology"/>
<dbReference type="AlphaFoldDB" id="A0A7Z6UXW3"/>
<evidence type="ECO:0000313" key="9">
    <source>
        <dbReference type="Proteomes" id="UP000276972"/>
    </source>
</evidence>
<evidence type="ECO:0000256" key="3">
    <source>
        <dbReference type="ARBA" id="ARBA00022475"/>
    </source>
</evidence>
<feature type="transmembrane region" description="Helical" evidence="7">
    <location>
        <begin position="70"/>
        <end position="98"/>
    </location>
</feature>
<comment type="subcellular location">
    <subcellularLocation>
        <location evidence="1">Cell membrane</location>
        <topology evidence="1">Multi-pass membrane protein</topology>
    </subcellularLocation>
</comment>
<reference evidence="8 9" key="1">
    <citation type="submission" date="2018-11" db="EMBL/GenBank/DDBJ databases">
        <authorList>
            <person name="Gutierrez A.J."/>
            <person name="Bravo M."/>
        </authorList>
    </citation>
    <scope>NUCLEOTIDE SEQUENCE [LARGE SCALE GENOMIC DNA]</scope>
    <source>
        <strain evidence="8 9">22388</strain>
    </source>
</reference>
<gene>
    <name evidence="8" type="ORF">EGV97_09065</name>
</gene>
<feature type="transmembrane region" description="Helical" evidence="7">
    <location>
        <begin position="128"/>
        <end position="146"/>
    </location>
</feature>
<name>A0A7Z6UXW3_HELPX</name>
<sequence>MLDFIQELSTPHVRDFFLLFLRVSGVLSFFPFFENHLVPLSVRGALSLYVSAIFYPTLEFSNAIYTPEGFIIACLCELFLGVCASVFLQIVFASLVFATDSISFSMGLTMASAYDPISGSQKPIVGQALLLLAILILLDLSFHFIVSDFNFIGFIVPPSIH</sequence>
<comment type="caution">
    <text evidence="8">The sequence shown here is derived from an EMBL/GenBank/DDBJ whole genome shotgun (WGS) entry which is preliminary data.</text>
</comment>
<keyword evidence="4 7" id="KW-0812">Transmembrane</keyword>
<feature type="non-terminal residue" evidence="8">
    <location>
        <position position="161"/>
    </location>
</feature>
<protein>
    <submittedName>
        <fullName evidence="8">Flagellar type III secretion system protein FliR</fullName>
    </submittedName>
</protein>
<evidence type="ECO:0000256" key="2">
    <source>
        <dbReference type="ARBA" id="ARBA00009772"/>
    </source>
</evidence>
<dbReference type="RefSeq" id="WP_195913313.1">
    <property type="nucleotide sequence ID" value="NZ_RPFP01000122.1"/>
</dbReference>
<evidence type="ECO:0000256" key="6">
    <source>
        <dbReference type="ARBA" id="ARBA00023136"/>
    </source>
</evidence>
<dbReference type="GO" id="GO:0005886">
    <property type="term" value="C:plasma membrane"/>
    <property type="evidence" value="ECO:0007669"/>
    <property type="project" value="UniProtKB-SubCell"/>
</dbReference>
<keyword evidence="6 7" id="KW-0472">Membrane</keyword>
<feature type="transmembrane region" description="Helical" evidence="7">
    <location>
        <begin position="40"/>
        <end position="58"/>
    </location>
</feature>
<evidence type="ECO:0000313" key="8">
    <source>
        <dbReference type="EMBL" id="RPF67104.1"/>
    </source>
</evidence>
<dbReference type="Proteomes" id="UP000276972">
    <property type="component" value="Unassembled WGS sequence"/>
</dbReference>
<evidence type="ECO:0000256" key="1">
    <source>
        <dbReference type="ARBA" id="ARBA00004651"/>
    </source>
</evidence>